<dbReference type="AlphaFoldDB" id="A0AAV4A9S0"/>
<name>A0AAV4A9S0_9GAST</name>
<dbReference type="EMBL" id="BLXT01003725">
    <property type="protein sequence ID" value="GFO03421.1"/>
    <property type="molecule type" value="Genomic_DNA"/>
</dbReference>
<sequence length="194" mass="21399">MLQKGAERAIKPTRLKINEFLRGEFYERTARRLYCRCGGGENGNSVEGQKPITCYGCGGHFRSKCPSQKRDRSGGRRKSEITSNVAVVTDENFIPIVNEPSCSTGVMDRNGSIELHNAVVNGVNCKLLRDTGCTCVGVRGSLVPEGCRTGRTVKVRTFLGHHLESVRTAIIFLDSKFFTGRVEACVLPNPESRF</sequence>
<dbReference type="PANTHER" id="PTHR46888:SF1">
    <property type="entry name" value="RIBONUCLEASE H"/>
    <property type="match status" value="1"/>
</dbReference>
<organism evidence="1 2">
    <name type="scientific">Plakobranchus ocellatus</name>
    <dbReference type="NCBI Taxonomy" id="259542"/>
    <lineage>
        <taxon>Eukaryota</taxon>
        <taxon>Metazoa</taxon>
        <taxon>Spiralia</taxon>
        <taxon>Lophotrochozoa</taxon>
        <taxon>Mollusca</taxon>
        <taxon>Gastropoda</taxon>
        <taxon>Heterobranchia</taxon>
        <taxon>Euthyneura</taxon>
        <taxon>Panpulmonata</taxon>
        <taxon>Sacoglossa</taxon>
        <taxon>Placobranchoidea</taxon>
        <taxon>Plakobranchidae</taxon>
        <taxon>Plakobranchus</taxon>
    </lineage>
</organism>
<keyword evidence="2" id="KW-1185">Reference proteome</keyword>
<comment type="caution">
    <text evidence="1">The sequence shown here is derived from an EMBL/GenBank/DDBJ whole genome shotgun (WGS) entry which is preliminary data.</text>
</comment>
<evidence type="ECO:0008006" key="3">
    <source>
        <dbReference type="Google" id="ProtNLM"/>
    </source>
</evidence>
<gene>
    <name evidence="1" type="ORF">PoB_002992600</name>
</gene>
<proteinExistence type="predicted"/>
<reference evidence="1 2" key="1">
    <citation type="journal article" date="2021" name="Elife">
        <title>Chloroplast acquisition without the gene transfer in kleptoplastic sea slugs, Plakobranchus ocellatus.</title>
        <authorList>
            <person name="Maeda T."/>
            <person name="Takahashi S."/>
            <person name="Yoshida T."/>
            <person name="Shimamura S."/>
            <person name="Takaki Y."/>
            <person name="Nagai Y."/>
            <person name="Toyoda A."/>
            <person name="Suzuki Y."/>
            <person name="Arimoto A."/>
            <person name="Ishii H."/>
            <person name="Satoh N."/>
            <person name="Nishiyama T."/>
            <person name="Hasebe M."/>
            <person name="Maruyama T."/>
            <person name="Minagawa J."/>
            <person name="Obokata J."/>
            <person name="Shigenobu S."/>
        </authorList>
    </citation>
    <scope>NUCLEOTIDE SEQUENCE [LARGE SCALE GENOMIC DNA]</scope>
</reference>
<evidence type="ECO:0000313" key="1">
    <source>
        <dbReference type="EMBL" id="GFO03421.1"/>
    </source>
</evidence>
<evidence type="ECO:0000313" key="2">
    <source>
        <dbReference type="Proteomes" id="UP000735302"/>
    </source>
</evidence>
<accession>A0AAV4A9S0</accession>
<dbReference type="Proteomes" id="UP000735302">
    <property type="component" value="Unassembled WGS sequence"/>
</dbReference>
<protein>
    <recommendedName>
        <fullName evidence="3">CCHC-type domain-containing protein</fullName>
    </recommendedName>
</protein>
<dbReference type="PANTHER" id="PTHR46888">
    <property type="entry name" value="ZINC KNUCKLE DOMAINCONTAINING PROTEIN-RELATED"/>
    <property type="match status" value="1"/>
</dbReference>